<proteinExistence type="inferred from homology"/>
<keyword evidence="9" id="KW-1185">Reference proteome</keyword>
<name>A0ABU7P635_9ACTN</name>
<accession>A0ABU7P635</accession>
<reference evidence="8 9" key="1">
    <citation type="submission" date="2023-12" db="EMBL/GenBank/DDBJ databases">
        <title>Streptomyces sp. V4-01.</title>
        <authorList>
            <person name="Somphong A."/>
            <person name="Phongsopitanun W."/>
        </authorList>
    </citation>
    <scope>NUCLEOTIDE SEQUENCE [LARGE SCALE GENOMIC DNA]</scope>
    <source>
        <strain evidence="8 9">V4-01</strain>
    </source>
</reference>
<evidence type="ECO:0000256" key="4">
    <source>
        <dbReference type="ARBA" id="ARBA00022695"/>
    </source>
</evidence>
<gene>
    <name evidence="8" type="ORF">V2S66_03885</name>
</gene>
<feature type="binding site" evidence="6">
    <location>
        <begin position="10"/>
        <end position="12"/>
    </location>
    <ligand>
        <name>NAD(+)</name>
        <dbReference type="ChEBI" id="CHEBI:57540"/>
    </ligand>
</feature>
<sequence length="208" mass="22815">MDTADPRLLHFTHVKNLAGIAASGLVADQQKPAGTVECADLSIKERRRTQVVSAGPGGVVADYAPFYFAPRSPMLYRIHKGGVQTYSGRQDELVYLVSRVSQVQRHALAWAATDRNAALATAKYTDRAVELASHVDWAVMEAVVWTNTESDGSRRERRMAEFLVHHALPWTAVVGIVVQTPPMAAEVRSIIATAGHVPQVAVVPQWYF</sequence>
<keyword evidence="4 6" id="KW-0548">Nucleotidyltransferase</keyword>
<evidence type="ECO:0000256" key="5">
    <source>
        <dbReference type="ARBA" id="ARBA00023125"/>
    </source>
</evidence>
<keyword evidence="3 6" id="KW-0808">Transferase</keyword>
<dbReference type="InterPro" id="IPR029494">
    <property type="entry name" value="DarT"/>
</dbReference>
<comment type="similarity">
    <text evidence="6">Belongs to the DarT ADP-ribosyltransferase family.</text>
</comment>
<evidence type="ECO:0000256" key="2">
    <source>
        <dbReference type="ARBA" id="ARBA00022676"/>
    </source>
</evidence>
<dbReference type="PROSITE" id="PS52018">
    <property type="entry name" value="DART"/>
    <property type="match status" value="1"/>
</dbReference>
<organism evidence="8 9">
    <name type="scientific">Actinacidiphila polyblastidii</name>
    <dbReference type="NCBI Taxonomy" id="3110430"/>
    <lineage>
        <taxon>Bacteria</taxon>
        <taxon>Bacillati</taxon>
        <taxon>Actinomycetota</taxon>
        <taxon>Actinomycetes</taxon>
        <taxon>Kitasatosporales</taxon>
        <taxon>Streptomycetaceae</taxon>
        <taxon>Actinacidiphila</taxon>
    </lineage>
</organism>
<feature type="active site" description="Proton acceptor" evidence="6">
    <location>
        <position position="47"/>
    </location>
</feature>
<evidence type="ECO:0000256" key="1">
    <source>
        <dbReference type="ARBA" id="ARBA00022649"/>
    </source>
</evidence>
<comment type="caution">
    <text evidence="6">Lacks conserved residue(s) required for the propagation of feature annotation.</text>
</comment>
<keyword evidence="1 6" id="KW-1277">Toxin-antitoxin system</keyword>
<comment type="caution">
    <text evidence="8">The sequence shown here is derived from an EMBL/GenBank/DDBJ whole genome shotgun (WGS) entry which is preliminary data.</text>
</comment>
<keyword evidence="2 6" id="KW-0328">Glycosyltransferase</keyword>
<feature type="active site" evidence="6">
    <location>
        <position position="161"/>
    </location>
</feature>
<evidence type="ECO:0000259" key="7">
    <source>
        <dbReference type="PROSITE" id="PS52018"/>
    </source>
</evidence>
<evidence type="ECO:0000313" key="9">
    <source>
        <dbReference type="Proteomes" id="UP001344658"/>
    </source>
</evidence>
<feature type="binding site" evidence="6">
    <location>
        <position position="47"/>
    </location>
    <ligand>
        <name>NAD(+)</name>
        <dbReference type="ChEBI" id="CHEBI:57540"/>
    </ligand>
</feature>
<evidence type="ECO:0000256" key="6">
    <source>
        <dbReference type="PROSITE-ProRule" id="PRU01362"/>
    </source>
</evidence>
<dbReference type="EMBL" id="JAZEWV010000002">
    <property type="protein sequence ID" value="MEE4541108.1"/>
    <property type="molecule type" value="Genomic_DNA"/>
</dbReference>
<dbReference type="Pfam" id="PF14487">
    <property type="entry name" value="DarT"/>
    <property type="match status" value="1"/>
</dbReference>
<dbReference type="Proteomes" id="UP001344658">
    <property type="component" value="Unassembled WGS sequence"/>
</dbReference>
<feature type="binding site" evidence="6">
    <location>
        <position position="19"/>
    </location>
    <ligand>
        <name>NAD(+)</name>
        <dbReference type="ChEBI" id="CHEBI:57540"/>
    </ligand>
</feature>
<evidence type="ECO:0000256" key="3">
    <source>
        <dbReference type="ARBA" id="ARBA00022679"/>
    </source>
</evidence>
<evidence type="ECO:0000313" key="8">
    <source>
        <dbReference type="EMBL" id="MEE4541108.1"/>
    </source>
</evidence>
<dbReference type="RefSeq" id="WP_330793227.1">
    <property type="nucleotide sequence ID" value="NZ_JAZEWV010000002.1"/>
</dbReference>
<keyword evidence="5 6" id="KW-0238">DNA-binding</keyword>
<comment type="catalytic activity">
    <reaction evidence="6">
        <text>a thymidine in DNA + NAD(+) = an N-(ADP-alpha-D-ribosyl)-thymidine in DNA + nicotinamide + H(+)</text>
        <dbReference type="Rhea" id="RHEA:71651"/>
        <dbReference type="Rhea" id="RHEA-COMP:13556"/>
        <dbReference type="Rhea" id="RHEA-COMP:18051"/>
        <dbReference type="ChEBI" id="CHEBI:15378"/>
        <dbReference type="ChEBI" id="CHEBI:17154"/>
        <dbReference type="ChEBI" id="CHEBI:57540"/>
        <dbReference type="ChEBI" id="CHEBI:137386"/>
        <dbReference type="ChEBI" id="CHEBI:191199"/>
    </reaction>
</comment>
<feature type="domain" description="DarT" evidence="7">
    <location>
        <begin position="6"/>
        <end position="208"/>
    </location>
</feature>
<protein>
    <submittedName>
        <fullName evidence="8">DUF4433 domain-containing protein</fullName>
    </submittedName>
</protein>